<dbReference type="KEGG" id="dmo:Dmoj_GI15510"/>
<dbReference type="GO" id="GO:0005549">
    <property type="term" value="F:odorant binding"/>
    <property type="evidence" value="ECO:0007669"/>
    <property type="project" value="InterPro"/>
</dbReference>
<organism evidence="1 2">
    <name type="scientific">Drosophila mojavensis</name>
    <name type="common">Fruit fly</name>
    <dbReference type="NCBI Taxonomy" id="7230"/>
    <lineage>
        <taxon>Eukaryota</taxon>
        <taxon>Metazoa</taxon>
        <taxon>Ecdysozoa</taxon>
        <taxon>Arthropoda</taxon>
        <taxon>Hexapoda</taxon>
        <taxon>Insecta</taxon>
        <taxon>Pterygota</taxon>
        <taxon>Neoptera</taxon>
        <taxon>Endopterygota</taxon>
        <taxon>Diptera</taxon>
        <taxon>Brachycera</taxon>
        <taxon>Muscomorpha</taxon>
        <taxon>Ephydroidea</taxon>
        <taxon>Drosophilidae</taxon>
        <taxon>Drosophila</taxon>
    </lineage>
</organism>
<dbReference type="InterPro" id="IPR036728">
    <property type="entry name" value="PBP_GOBP_sf"/>
</dbReference>
<dbReference type="InterPro" id="IPR006170">
    <property type="entry name" value="PBP/GOBP"/>
</dbReference>
<dbReference type="SUPFAM" id="SSF47565">
    <property type="entry name" value="Insect pheromone/odorant-binding proteins"/>
    <property type="match status" value="1"/>
</dbReference>
<dbReference type="CDD" id="cd23992">
    <property type="entry name" value="PBP_GOBP"/>
    <property type="match status" value="1"/>
</dbReference>
<dbReference type="OrthoDB" id="7732931at2759"/>
<dbReference type="AlphaFoldDB" id="B4L3A2"/>
<dbReference type="InParanoid" id="B4L3A2"/>
<dbReference type="EMBL" id="CH933810">
    <property type="protein sequence ID" value="EDW07030.1"/>
    <property type="molecule type" value="Genomic_DNA"/>
</dbReference>
<evidence type="ECO:0000313" key="1">
    <source>
        <dbReference type="EMBL" id="EDW07030.1"/>
    </source>
</evidence>
<name>B4L3A2_DROMO</name>
<dbReference type="Gene3D" id="1.10.238.20">
    <property type="entry name" value="Pheromone/general odorant binding protein domain"/>
    <property type="match status" value="1"/>
</dbReference>
<gene>
    <name evidence="1" type="primary">Dmoj\Obp8a</name>
    <name evidence="1" type="ORF">Dmoj_GI15510</name>
</gene>
<dbReference type="FunCoup" id="B4L3A2">
    <property type="interactions" value="42"/>
</dbReference>
<dbReference type="PhylomeDB" id="B4L3A2"/>
<proteinExistence type="predicted"/>
<dbReference type="SMR" id="B4L3A2"/>
<evidence type="ECO:0000313" key="2">
    <source>
        <dbReference type="Proteomes" id="UP000009192"/>
    </source>
</evidence>
<dbReference type="HOGENOM" id="CLU_109524_0_0_1"/>
<dbReference type="Proteomes" id="UP000009192">
    <property type="component" value="Unassembled WGS sequence"/>
</dbReference>
<dbReference type="eggNOG" id="ENOG502RVZU">
    <property type="taxonomic scope" value="Eukaryota"/>
</dbReference>
<dbReference type="OMA" id="WYKRHMS"/>
<reference evidence="1 2" key="1">
    <citation type="journal article" date="2007" name="Nature">
        <title>Evolution of genes and genomes on the Drosophila phylogeny.</title>
        <authorList>
            <consortium name="Drosophila 12 Genomes Consortium"/>
            <person name="Clark A.G."/>
            <person name="Eisen M.B."/>
            <person name="Smith D.R."/>
            <person name="Bergman C.M."/>
            <person name="Oliver B."/>
            <person name="Markow T.A."/>
            <person name="Kaufman T.C."/>
            <person name="Kellis M."/>
            <person name="Gelbart W."/>
            <person name="Iyer V.N."/>
            <person name="Pollard D.A."/>
            <person name="Sackton T.B."/>
            <person name="Larracuente A.M."/>
            <person name="Singh N.D."/>
            <person name="Abad J.P."/>
            <person name="Abt D.N."/>
            <person name="Adryan B."/>
            <person name="Aguade M."/>
            <person name="Akashi H."/>
            <person name="Anderson W.W."/>
            <person name="Aquadro C.F."/>
            <person name="Ardell D.H."/>
            <person name="Arguello R."/>
            <person name="Artieri C.G."/>
            <person name="Barbash D.A."/>
            <person name="Barker D."/>
            <person name="Barsanti P."/>
            <person name="Batterham P."/>
            <person name="Batzoglou S."/>
            <person name="Begun D."/>
            <person name="Bhutkar A."/>
            <person name="Blanco E."/>
            <person name="Bosak S.A."/>
            <person name="Bradley R.K."/>
            <person name="Brand A.D."/>
            <person name="Brent M.R."/>
            <person name="Brooks A.N."/>
            <person name="Brown R.H."/>
            <person name="Butlin R.K."/>
            <person name="Caggese C."/>
            <person name="Calvi B.R."/>
            <person name="Bernardo de Carvalho A."/>
            <person name="Caspi A."/>
            <person name="Castrezana S."/>
            <person name="Celniker S.E."/>
            <person name="Chang J.L."/>
            <person name="Chapple C."/>
            <person name="Chatterji S."/>
            <person name="Chinwalla A."/>
            <person name="Civetta A."/>
            <person name="Clifton S.W."/>
            <person name="Comeron J.M."/>
            <person name="Costello J.C."/>
            <person name="Coyne J.A."/>
            <person name="Daub J."/>
            <person name="David R.G."/>
            <person name="Delcher A.L."/>
            <person name="Delehaunty K."/>
            <person name="Do C.B."/>
            <person name="Ebling H."/>
            <person name="Edwards K."/>
            <person name="Eickbush T."/>
            <person name="Evans J.D."/>
            <person name="Filipski A."/>
            <person name="Findeiss S."/>
            <person name="Freyhult E."/>
            <person name="Fulton L."/>
            <person name="Fulton R."/>
            <person name="Garcia A.C."/>
            <person name="Gardiner A."/>
            <person name="Garfield D.A."/>
            <person name="Garvin B.E."/>
            <person name="Gibson G."/>
            <person name="Gilbert D."/>
            <person name="Gnerre S."/>
            <person name="Godfrey J."/>
            <person name="Good R."/>
            <person name="Gotea V."/>
            <person name="Gravely B."/>
            <person name="Greenberg A.J."/>
            <person name="Griffiths-Jones S."/>
            <person name="Gross S."/>
            <person name="Guigo R."/>
            <person name="Gustafson E.A."/>
            <person name="Haerty W."/>
            <person name="Hahn M.W."/>
            <person name="Halligan D.L."/>
            <person name="Halpern A.L."/>
            <person name="Halter G.M."/>
            <person name="Han M.V."/>
            <person name="Heger A."/>
            <person name="Hillier L."/>
            <person name="Hinrichs A.S."/>
            <person name="Holmes I."/>
            <person name="Hoskins R.A."/>
            <person name="Hubisz M.J."/>
            <person name="Hultmark D."/>
            <person name="Huntley M.A."/>
            <person name="Jaffe D.B."/>
            <person name="Jagadeeshan S."/>
            <person name="Jeck W.R."/>
            <person name="Johnson J."/>
            <person name="Jones C.D."/>
            <person name="Jordan W.C."/>
            <person name="Karpen G.H."/>
            <person name="Kataoka E."/>
            <person name="Keightley P.D."/>
            <person name="Kheradpour P."/>
            <person name="Kirkness E.F."/>
            <person name="Koerich L.B."/>
            <person name="Kristiansen K."/>
            <person name="Kudrna D."/>
            <person name="Kulathinal R.J."/>
            <person name="Kumar S."/>
            <person name="Kwok R."/>
            <person name="Lander E."/>
            <person name="Langley C.H."/>
            <person name="Lapoint R."/>
            <person name="Lazzaro B.P."/>
            <person name="Lee S.J."/>
            <person name="Levesque L."/>
            <person name="Li R."/>
            <person name="Lin C.F."/>
            <person name="Lin M.F."/>
            <person name="Lindblad-Toh K."/>
            <person name="Llopart A."/>
            <person name="Long M."/>
            <person name="Low L."/>
            <person name="Lozovsky E."/>
            <person name="Lu J."/>
            <person name="Luo M."/>
            <person name="Machado C.A."/>
            <person name="Makalowski W."/>
            <person name="Marzo M."/>
            <person name="Matsuda M."/>
            <person name="Matzkin L."/>
            <person name="McAllister B."/>
            <person name="McBride C.S."/>
            <person name="McKernan B."/>
            <person name="McKernan K."/>
            <person name="Mendez-Lago M."/>
            <person name="Minx P."/>
            <person name="Mollenhauer M.U."/>
            <person name="Montooth K."/>
            <person name="Mount S.M."/>
            <person name="Mu X."/>
            <person name="Myers E."/>
            <person name="Negre B."/>
            <person name="Newfeld S."/>
            <person name="Nielsen R."/>
            <person name="Noor M.A."/>
            <person name="O'Grady P."/>
            <person name="Pachter L."/>
            <person name="Papaceit M."/>
            <person name="Parisi M.J."/>
            <person name="Parisi M."/>
            <person name="Parts L."/>
            <person name="Pedersen J.S."/>
            <person name="Pesole G."/>
            <person name="Phillippy A.M."/>
            <person name="Ponting C.P."/>
            <person name="Pop M."/>
            <person name="Porcelli D."/>
            <person name="Powell J.R."/>
            <person name="Prohaska S."/>
            <person name="Pruitt K."/>
            <person name="Puig M."/>
            <person name="Quesneville H."/>
            <person name="Ram K.R."/>
            <person name="Rand D."/>
            <person name="Rasmussen M.D."/>
            <person name="Reed L.K."/>
            <person name="Reenan R."/>
            <person name="Reily A."/>
            <person name="Remington K.A."/>
            <person name="Rieger T.T."/>
            <person name="Ritchie M.G."/>
            <person name="Robin C."/>
            <person name="Rogers Y.H."/>
            <person name="Rohde C."/>
            <person name="Rozas J."/>
            <person name="Rubenfield M.J."/>
            <person name="Ruiz A."/>
            <person name="Russo S."/>
            <person name="Salzberg S.L."/>
            <person name="Sanchez-Gracia A."/>
            <person name="Saranga D.J."/>
            <person name="Sato H."/>
            <person name="Schaeffer S.W."/>
            <person name="Schatz M.C."/>
            <person name="Schlenke T."/>
            <person name="Schwartz R."/>
            <person name="Segarra C."/>
            <person name="Singh R.S."/>
            <person name="Sirot L."/>
            <person name="Sirota M."/>
            <person name="Sisneros N.B."/>
            <person name="Smith C.D."/>
            <person name="Smith T.F."/>
            <person name="Spieth J."/>
            <person name="Stage D.E."/>
            <person name="Stark A."/>
            <person name="Stephan W."/>
            <person name="Strausberg R.L."/>
            <person name="Strempel S."/>
            <person name="Sturgill D."/>
            <person name="Sutton G."/>
            <person name="Sutton G.G."/>
            <person name="Tao W."/>
            <person name="Teichmann S."/>
            <person name="Tobari Y.N."/>
            <person name="Tomimura Y."/>
            <person name="Tsolas J.M."/>
            <person name="Valente V.L."/>
            <person name="Venter E."/>
            <person name="Venter J.C."/>
            <person name="Vicario S."/>
            <person name="Vieira F.G."/>
            <person name="Vilella A.J."/>
            <person name="Villasante A."/>
            <person name="Walenz B."/>
            <person name="Wang J."/>
            <person name="Wasserman M."/>
            <person name="Watts T."/>
            <person name="Wilson D."/>
            <person name="Wilson R.K."/>
            <person name="Wing R.A."/>
            <person name="Wolfner M.F."/>
            <person name="Wong A."/>
            <person name="Wong G.K."/>
            <person name="Wu C.I."/>
            <person name="Wu G."/>
            <person name="Yamamoto D."/>
            <person name="Yang H.P."/>
            <person name="Yang S.P."/>
            <person name="Yorke J.A."/>
            <person name="Yoshida K."/>
            <person name="Zdobnov E."/>
            <person name="Zhang P."/>
            <person name="Zhang Y."/>
            <person name="Zimin A.V."/>
            <person name="Baldwin J."/>
            <person name="Abdouelleil A."/>
            <person name="Abdulkadir J."/>
            <person name="Abebe A."/>
            <person name="Abera B."/>
            <person name="Abreu J."/>
            <person name="Acer S.C."/>
            <person name="Aftuck L."/>
            <person name="Alexander A."/>
            <person name="An P."/>
            <person name="Anderson E."/>
            <person name="Anderson S."/>
            <person name="Arachi H."/>
            <person name="Azer M."/>
            <person name="Bachantsang P."/>
            <person name="Barry A."/>
            <person name="Bayul T."/>
            <person name="Berlin A."/>
            <person name="Bessette D."/>
            <person name="Bloom T."/>
            <person name="Blye J."/>
            <person name="Boguslavskiy L."/>
            <person name="Bonnet C."/>
            <person name="Boukhgalter B."/>
            <person name="Bourzgui I."/>
            <person name="Brown A."/>
            <person name="Cahill P."/>
            <person name="Channer S."/>
            <person name="Cheshatsang Y."/>
            <person name="Chuda L."/>
            <person name="Citroen M."/>
            <person name="Collymore A."/>
            <person name="Cooke P."/>
            <person name="Costello M."/>
            <person name="D'Aco K."/>
            <person name="Daza R."/>
            <person name="De Haan G."/>
            <person name="DeGray S."/>
            <person name="DeMaso C."/>
            <person name="Dhargay N."/>
            <person name="Dooley K."/>
            <person name="Dooley E."/>
            <person name="Doricent M."/>
            <person name="Dorje P."/>
            <person name="Dorjee K."/>
            <person name="Dupes A."/>
            <person name="Elong R."/>
            <person name="Falk J."/>
            <person name="Farina A."/>
            <person name="Faro S."/>
            <person name="Ferguson D."/>
            <person name="Fisher S."/>
            <person name="Foley C.D."/>
            <person name="Franke A."/>
            <person name="Friedrich D."/>
            <person name="Gadbois L."/>
            <person name="Gearin G."/>
            <person name="Gearin C.R."/>
            <person name="Giannoukos G."/>
            <person name="Goode T."/>
            <person name="Graham J."/>
            <person name="Grandbois E."/>
            <person name="Grewal S."/>
            <person name="Gyaltsen K."/>
            <person name="Hafez N."/>
            <person name="Hagos B."/>
            <person name="Hall J."/>
            <person name="Henson C."/>
            <person name="Hollinger A."/>
            <person name="Honan T."/>
            <person name="Huard M.D."/>
            <person name="Hughes L."/>
            <person name="Hurhula B."/>
            <person name="Husby M.E."/>
            <person name="Kamat A."/>
            <person name="Kanga B."/>
            <person name="Kashin S."/>
            <person name="Khazanovich D."/>
            <person name="Kisner P."/>
            <person name="Lance K."/>
            <person name="Lara M."/>
            <person name="Lee W."/>
            <person name="Lennon N."/>
            <person name="Letendre F."/>
            <person name="LeVine R."/>
            <person name="Lipovsky A."/>
            <person name="Liu X."/>
            <person name="Liu J."/>
            <person name="Liu S."/>
            <person name="Lokyitsang T."/>
            <person name="Lokyitsang Y."/>
            <person name="Lubonja R."/>
            <person name="Lui A."/>
            <person name="MacDonald P."/>
            <person name="Magnisalis V."/>
            <person name="Maru K."/>
            <person name="Matthews C."/>
            <person name="McCusker W."/>
            <person name="McDonough S."/>
            <person name="Mehta T."/>
            <person name="Meldrim J."/>
            <person name="Meneus L."/>
            <person name="Mihai O."/>
            <person name="Mihalev A."/>
            <person name="Mihova T."/>
            <person name="Mittelman R."/>
            <person name="Mlenga V."/>
            <person name="Montmayeur A."/>
            <person name="Mulrain L."/>
            <person name="Navidi A."/>
            <person name="Naylor J."/>
            <person name="Negash T."/>
            <person name="Nguyen T."/>
            <person name="Nguyen N."/>
            <person name="Nicol R."/>
            <person name="Norbu C."/>
            <person name="Norbu N."/>
            <person name="Novod N."/>
            <person name="O'Neill B."/>
            <person name="Osman S."/>
            <person name="Markiewicz E."/>
            <person name="Oyono O.L."/>
            <person name="Patti C."/>
            <person name="Phunkhang P."/>
            <person name="Pierre F."/>
            <person name="Priest M."/>
            <person name="Raghuraman S."/>
            <person name="Rege F."/>
            <person name="Reyes R."/>
            <person name="Rise C."/>
            <person name="Rogov P."/>
            <person name="Ross K."/>
            <person name="Ryan E."/>
            <person name="Settipalli S."/>
            <person name="Shea T."/>
            <person name="Sherpa N."/>
            <person name="Shi L."/>
            <person name="Shih D."/>
            <person name="Sparrow T."/>
            <person name="Spaulding J."/>
            <person name="Stalker J."/>
            <person name="Stange-Thomann N."/>
            <person name="Stavropoulos S."/>
            <person name="Stone C."/>
            <person name="Strader C."/>
            <person name="Tesfaye S."/>
            <person name="Thomson T."/>
            <person name="Thoulutsang Y."/>
            <person name="Thoulutsang D."/>
            <person name="Topham K."/>
            <person name="Topping I."/>
            <person name="Tsamla T."/>
            <person name="Vassiliev H."/>
            <person name="Vo A."/>
            <person name="Wangchuk T."/>
            <person name="Wangdi T."/>
            <person name="Weiand M."/>
            <person name="Wilkinson J."/>
            <person name="Wilson A."/>
            <person name="Yadav S."/>
            <person name="Young G."/>
            <person name="Yu Q."/>
            <person name="Zembek L."/>
            <person name="Zhong D."/>
            <person name="Zimmer A."/>
            <person name="Zwirko Z."/>
            <person name="Jaffe D.B."/>
            <person name="Alvarez P."/>
            <person name="Brockman W."/>
            <person name="Butler J."/>
            <person name="Chin C."/>
            <person name="Gnerre S."/>
            <person name="Grabherr M."/>
            <person name="Kleber M."/>
            <person name="Mauceli E."/>
            <person name="MacCallum I."/>
        </authorList>
    </citation>
    <scope>NUCLEOTIDE SEQUENCE [LARGE SCALE GENOMIC DNA]</scope>
    <source>
        <strain evidence="2">Tucson 15081-1352.22</strain>
    </source>
</reference>
<protein>
    <submittedName>
        <fullName evidence="1">Odorant-binding protein 8a</fullName>
    </submittedName>
</protein>
<dbReference type="CTD" id="31860"/>
<keyword evidence="2" id="KW-1185">Reference proteome</keyword>
<dbReference type="Pfam" id="PF01395">
    <property type="entry name" value="PBP_GOBP"/>
    <property type="match status" value="1"/>
</dbReference>
<sequence>MIVASNNNQSGNGNGNGYGYGYQRCVCRSNDQLSLISAYPDVAQCCSIGGPKMTFVRMLILMPLLLSLLANCGPLALPPPPPPPPPTPSARSAQSLAILRARDQCFRSERISPNQRLALDRQQYSNVPYVHRYVYCFWTRLQLWHDGTGFDPMRIVESFGGPRRLNLEQTVPAINGCNAHARRSARTALDWCYGAFVCVLRTAVGDWYRHHMQDVINGNA</sequence>
<dbReference type="GeneID" id="6584053"/>
<accession>B4L3A2</accession>